<evidence type="ECO:0000313" key="2">
    <source>
        <dbReference type="Proteomes" id="UP000054477"/>
    </source>
</evidence>
<proteinExistence type="predicted"/>
<reference evidence="1 2" key="1">
    <citation type="submission" date="2014-04" db="EMBL/GenBank/DDBJ databases">
        <authorList>
            <consortium name="DOE Joint Genome Institute"/>
            <person name="Kuo A."/>
            <person name="Kohler A."/>
            <person name="Nagy L.G."/>
            <person name="Floudas D."/>
            <person name="Copeland A."/>
            <person name="Barry K.W."/>
            <person name="Cichocki N."/>
            <person name="Veneault-Fourrey C."/>
            <person name="LaButti K."/>
            <person name="Lindquist E.A."/>
            <person name="Lipzen A."/>
            <person name="Lundell T."/>
            <person name="Morin E."/>
            <person name="Murat C."/>
            <person name="Sun H."/>
            <person name="Tunlid A."/>
            <person name="Henrissat B."/>
            <person name="Grigoriev I.V."/>
            <person name="Hibbett D.S."/>
            <person name="Martin F."/>
            <person name="Nordberg H.P."/>
            <person name="Cantor M.N."/>
            <person name="Hua S.X."/>
        </authorList>
    </citation>
    <scope>NUCLEOTIDE SEQUENCE [LARGE SCALE GENOMIC DNA]</scope>
    <source>
        <strain evidence="1 2">LaAM-08-1</strain>
    </source>
</reference>
<dbReference type="EMBL" id="KN839079">
    <property type="protein sequence ID" value="KIJ90954.1"/>
    <property type="molecule type" value="Genomic_DNA"/>
</dbReference>
<keyword evidence="2" id="KW-1185">Reference proteome</keyword>
<dbReference type="AlphaFoldDB" id="A0A0C9WHC5"/>
<name>A0A0C9WHC5_9AGAR</name>
<reference evidence="2" key="2">
    <citation type="submission" date="2015-01" db="EMBL/GenBank/DDBJ databases">
        <title>Evolutionary Origins and Diversification of the Mycorrhizal Mutualists.</title>
        <authorList>
            <consortium name="DOE Joint Genome Institute"/>
            <consortium name="Mycorrhizal Genomics Consortium"/>
            <person name="Kohler A."/>
            <person name="Kuo A."/>
            <person name="Nagy L.G."/>
            <person name="Floudas D."/>
            <person name="Copeland A."/>
            <person name="Barry K.W."/>
            <person name="Cichocki N."/>
            <person name="Veneault-Fourrey C."/>
            <person name="LaButti K."/>
            <person name="Lindquist E.A."/>
            <person name="Lipzen A."/>
            <person name="Lundell T."/>
            <person name="Morin E."/>
            <person name="Murat C."/>
            <person name="Riley R."/>
            <person name="Ohm R."/>
            <person name="Sun H."/>
            <person name="Tunlid A."/>
            <person name="Henrissat B."/>
            <person name="Grigoriev I.V."/>
            <person name="Hibbett D.S."/>
            <person name="Martin F."/>
        </authorList>
    </citation>
    <scope>NUCLEOTIDE SEQUENCE [LARGE SCALE GENOMIC DNA]</scope>
    <source>
        <strain evidence="2">LaAM-08-1</strain>
    </source>
</reference>
<sequence length="56" mass="6327">MSHLTYDYVIVAGEFLDWSDFRDLMLVPPTAGTAGNSEHQVNKLLAVANFPLELYR</sequence>
<protein>
    <submittedName>
        <fullName evidence="1">Unplaced genomic scaffold K443scaffold_544, whole genome shotgun sequence</fullName>
    </submittedName>
</protein>
<evidence type="ECO:0000313" key="1">
    <source>
        <dbReference type="EMBL" id="KIJ90954.1"/>
    </source>
</evidence>
<dbReference type="HOGENOM" id="CLU_3014534_0_0_1"/>
<accession>A0A0C9WHC5</accession>
<organism evidence="1 2">
    <name type="scientific">Laccaria amethystina LaAM-08-1</name>
    <dbReference type="NCBI Taxonomy" id="1095629"/>
    <lineage>
        <taxon>Eukaryota</taxon>
        <taxon>Fungi</taxon>
        <taxon>Dikarya</taxon>
        <taxon>Basidiomycota</taxon>
        <taxon>Agaricomycotina</taxon>
        <taxon>Agaricomycetes</taxon>
        <taxon>Agaricomycetidae</taxon>
        <taxon>Agaricales</taxon>
        <taxon>Agaricineae</taxon>
        <taxon>Hydnangiaceae</taxon>
        <taxon>Laccaria</taxon>
    </lineage>
</organism>
<dbReference type="Proteomes" id="UP000054477">
    <property type="component" value="Unassembled WGS sequence"/>
</dbReference>
<gene>
    <name evidence="1" type="ORF">K443DRAFT_14805</name>
</gene>